<dbReference type="PROSITE" id="PS51257">
    <property type="entry name" value="PROKAR_LIPOPROTEIN"/>
    <property type="match status" value="1"/>
</dbReference>
<reference evidence="2" key="1">
    <citation type="submission" date="2018-06" db="EMBL/GenBank/DDBJ databases">
        <title>Description of Blautia argi sp. nov., a new anaerobic isolated from dog feces.</title>
        <authorList>
            <person name="Chang Y.-H."/>
            <person name="Paek J."/>
            <person name="Shin Y."/>
        </authorList>
    </citation>
    <scope>NUCLEOTIDE SEQUENCE [LARGE SCALE GENOMIC DNA]</scope>
    <source>
        <strain evidence="2">KCTC 15426</strain>
    </source>
</reference>
<keyword evidence="2" id="KW-1185">Reference proteome</keyword>
<sequence length="819" mass="93168">MKKRIMRILVLILIFIVGVAGFSCLMNSQNTDNRTDLQTAVIPCMAMEIGGIEVNRMYGYAQDMDEAYMRDTLTPVGTDKSLSVSITPYGRKIESLVYEVRSSDGSKVIENNKIKNFQEEEDGRLTAEFTLKKSILMNQEYCLNFTLNTEAGSWNYYTRLLQRAGLSTEKYLAFVNSFYTKSLMQDNNGDLRTYLEPDSSASNHNFNNLNIHSSLEMVSWGDLAPELSRPGIPAIKEINENTGSVAVTYYITAEDENGEVEHYQVDEFYRMRYDQTRVRLLDFQRSAKEVLSADQNIVSEGQLTLGVTDKEISYLSDSEGKIVAFVQQGDLWSYNLETNKLIRVFSFRDTGSNDERNDYAQHDIELVRVSKNGDIDFVVYGYMNRGEHEGHVGTAVYHYSSEQNVIEESFFLSSSKPFTFLQQEMKDFCYISQDGNFYLVLNEKLYAIHMEEKNYTVLQENIKEDCFRISENQRYAAWSDNMDKYNTDSITLLDMEKNEKQQIKAEKGTKIRLFGFINNDVVYGVAKEEDIKKNSAGGMDFAMTEVRIQNVKGEIKKTYNQEGYYVTNVIFQDNLLELERVQKQGDNYQKVSNGQILNNVKDKQDETFSVVMLSTVRQAAIMGLQFTGGSSQEPLIMEAKFTELSRDNVLHIKGEEKSREAYYAYAMGKLWGIYENAAEAVKAADENNGVVLNQNQQYVWEKSNTAAKSGLVLEDIPEAVKKAPFDPKQLEKELKGKGTVVNLTGCTLGQVLYEVGAQRPVIVKSKDGQPAVLVGFDSYNTTLYNPKTGQTELMGLQDSTKAFEENGNVFFCYMEEIVE</sequence>
<name>A0A2Z4UDQ3_9FIRM</name>
<dbReference type="AlphaFoldDB" id="A0A2Z4UDQ3"/>
<dbReference type="RefSeq" id="WP_111920522.1">
    <property type="nucleotide sequence ID" value="NZ_CP030280.1"/>
</dbReference>
<evidence type="ECO:0000313" key="2">
    <source>
        <dbReference type="Proteomes" id="UP000250003"/>
    </source>
</evidence>
<accession>A0A2Z4UDQ3</accession>
<evidence type="ECO:0000313" key="1">
    <source>
        <dbReference type="EMBL" id="AWY99077.1"/>
    </source>
</evidence>
<gene>
    <name evidence="1" type="ORF">DQQ01_14130</name>
</gene>
<dbReference type="EMBL" id="CP030280">
    <property type="protein sequence ID" value="AWY99077.1"/>
    <property type="molecule type" value="Genomic_DNA"/>
</dbReference>
<dbReference type="SUPFAM" id="SSF82171">
    <property type="entry name" value="DPP6 N-terminal domain-like"/>
    <property type="match status" value="1"/>
</dbReference>
<dbReference type="OrthoDB" id="1761263at2"/>
<proteinExistence type="predicted"/>
<organism evidence="1 2">
    <name type="scientific">Blautia argi</name>
    <dbReference type="NCBI Taxonomy" id="1912897"/>
    <lineage>
        <taxon>Bacteria</taxon>
        <taxon>Bacillati</taxon>
        <taxon>Bacillota</taxon>
        <taxon>Clostridia</taxon>
        <taxon>Lachnospirales</taxon>
        <taxon>Lachnospiraceae</taxon>
        <taxon>Blautia</taxon>
    </lineage>
</organism>
<protein>
    <recommendedName>
        <fullName evidence="3">Peptidase C39-like domain-containing protein</fullName>
    </recommendedName>
</protein>
<evidence type="ECO:0008006" key="3">
    <source>
        <dbReference type="Google" id="ProtNLM"/>
    </source>
</evidence>
<dbReference type="KEGG" id="blau:DQQ01_14130"/>
<dbReference type="Proteomes" id="UP000250003">
    <property type="component" value="Chromosome"/>
</dbReference>